<evidence type="ECO:0000313" key="2">
    <source>
        <dbReference type="Proteomes" id="UP000828390"/>
    </source>
</evidence>
<dbReference type="AlphaFoldDB" id="A0A9D4KKD9"/>
<organism evidence="1 2">
    <name type="scientific">Dreissena polymorpha</name>
    <name type="common">Zebra mussel</name>
    <name type="synonym">Mytilus polymorpha</name>
    <dbReference type="NCBI Taxonomy" id="45954"/>
    <lineage>
        <taxon>Eukaryota</taxon>
        <taxon>Metazoa</taxon>
        <taxon>Spiralia</taxon>
        <taxon>Lophotrochozoa</taxon>
        <taxon>Mollusca</taxon>
        <taxon>Bivalvia</taxon>
        <taxon>Autobranchia</taxon>
        <taxon>Heteroconchia</taxon>
        <taxon>Euheterodonta</taxon>
        <taxon>Imparidentia</taxon>
        <taxon>Neoheterodontei</taxon>
        <taxon>Myida</taxon>
        <taxon>Dreissenoidea</taxon>
        <taxon>Dreissenidae</taxon>
        <taxon>Dreissena</taxon>
    </lineage>
</organism>
<dbReference type="Proteomes" id="UP000828390">
    <property type="component" value="Unassembled WGS sequence"/>
</dbReference>
<proteinExistence type="predicted"/>
<sequence length="120" mass="13815">MLSAMLFIDAGKEIRGERVHSKAADSNLIFGMHMYLMELHILSGERSRSRSSFKVKYMGQNCACKVSSAILKLAIFLFEMHVYLKELHILSVEGSRSRSSYEVNIIYGDIVFLKHILFYF</sequence>
<dbReference type="EMBL" id="JAIWYP010000004">
    <property type="protein sequence ID" value="KAH3841099.1"/>
    <property type="molecule type" value="Genomic_DNA"/>
</dbReference>
<reference evidence="1" key="2">
    <citation type="submission" date="2020-11" db="EMBL/GenBank/DDBJ databases">
        <authorList>
            <person name="McCartney M.A."/>
            <person name="Auch B."/>
            <person name="Kono T."/>
            <person name="Mallez S."/>
            <person name="Becker A."/>
            <person name="Gohl D.M."/>
            <person name="Silverstein K.A.T."/>
            <person name="Koren S."/>
            <person name="Bechman K.B."/>
            <person name="Herman A."/>
            <person name="Abrahante J.E."/>
            <person name="Garbe J."/>
        </authorList>
    </citation>
    <scope>NUCLEOTIDE SEQUENCE</scope>
    <source>
        <strain evidence="1">Duluth1</strain>
        <tissue evidence="1">Whole animal</tissue>
    </source>
</reference>
<evidence type="ECO:0000313" key="1">
    <source>
        <dbReference type="EMBL" id="KAH3841099.1"/>
    </source>
</evidence>
<keyword evidence="2" id="KW-1185">Reference proteome</keyword>
<gene>
    <name evidence="1" type="ORF">DPMN_114556</name>
</gene>
<accession>A0A9D4KKD9</accession>
<protein>
    <submittedName>
        <fullName evidence="1">Uncharacterized protein</fullName>
    </submittedName>
</protein>
<reference evidence="1" key="1">
    <citation type="journal article" date="2019" name="bioRxiv">
        <title>The Genome of the Zebra Mussel, Dreissena polymorpha: A Resource for Invasive Species Research.</title>
        <authorList>
            <person name="McCartney M.A."/>
            <person name="Auch B."/>
            <person name="Kono T."/>
            <person name="Mallez S."/>
            <person name="Zhang Y."/>
            <person name="Obille A."/>
            <person name="Becker A."/>
            <person name="Abrahante J.E."/>
            <person name="Garbe J."/>
            <person name="Badalamenti J.P."/>
            <person name="Herman A."/>
            <person name="Mangelson H."/>
            <person name="Liachko I."/>
            <person name="Sullivan S."/>
            <person name="Sone E.D."/>
            <person name="Koren S."/>
            <person name="Silverstein K.A.T."/>
            <person name="Beckman K.B."/>
            <person name="Gohl D.M."/>
        </authorList>
    </citation>
    <scope>NUCLEOTIDE SEQUENCE</scope>
    <source>
        <strain evidence="1">Duluth1</strain>
        <tissue evidence="1">Whole animal</tissue>
    </source>
</reference>
<name>A0A9D4KKD9_DREPO</name>
<comment type="caution">
    <text evidence="1">The sequence shown here is derived from an EMBL/GenBank/DDBJ whole genome shotgun (WGS) entry which is preliminary data.</text>
</comment>